<protein>
    <submittedName>
        <fullName evidence="2">Hypothetical membrane protein</fullName>
    </submittedName>
</protein>
<keyword evidence="1" id="KW-0472">Membrane</keyword>
<gene>
    <name evidence="2" type="ordered locus">GAU_0080</name>
</gene>
<organism evidence="2 3">
    <name type="scientific">Gemmatimonas aurantiaca (strain DSM 14586 / JCM 11422 / NBRC 100505 / T-27)</name>
    <dbReference type="NCBI Taxonomy" id="379066"/>
    <lineage>
        <taxon>Bacteria</taxon>
        <taxon>Pseudomonadati</taxon>
        <taxon>Gemmatimonadota</taxon>
        <taxon>Gemmatimonadia</taxon>
        <taxon>Gemmatimonadales</taxon>
        <taxon>Gemmatimonadaceae</taxon>
        <taxon>Gemmatimonas</taxon>
    </lineage>
</organism>
<sequence length="155" mass="16739">MTTPILERETLAGTYALTFVSFLLLLGVVGGVFAIAADAIVQRFGHARLVVLWIATSIGLGALGTLRSLAVQRSIGVDMTRIHQPGFYLLFIVTALIILAVPTFVIARRTLRVSLPESRSRQFVAGFVWALCGLFVVMVVGLILDLAGVSFIPIR</sequence>
<dbReference type="STRING" id="379066.GAU_0080"/>
<feature type="transmembrane region" description="Helical" evidence="1">
    <location>
        <begin position="86"/>
        <end position="107"/>
    </location>
</feature>
<dbReference type="Proteomes" id="UP000002209">
    <property type="component" value="Chromosome"/>
</dbReference>
<dbReference type="HOGENOM" id="CLU_1692961_0_0_0"/>
<proteinExistence type="predicted"/>
<keyword evidence="3" id="KW-1185">Reference proteome</keyword>
<evidence type="ECO:0000256" key="1">
    <source>
        <dbReference type="SAM" id="Phobius"/>
    </source>
</evidence>
<keyword evidence="1" id="KW-0812">Transmembrane</keyword>
<keyword evidence="1" id="KW-1133">Transmembrane helix</keyword>
<name>C1A3P5_GEMAT</name>
<evidence type="ECO:0000313" key="3">
    <source>
        <dbReference type="Proteomes" id="UP000002209"/>
    </source>
</evidence>
<dbReference type="AlphaFoldDB" id="C1A3P5"/>
<dbReference type="KEGG" id="gau:GAU_0080"/>
<accession>C1A3P5</accession>
<reference evidence="3" key="1">
    <citation type="submission" date="2006-03" db="EMBL/GenBank/DDBJ databases">
        <title>Complete genome sequence of Gemmatimonas aurantiaca T-27 that represents a novel phylum Gemmatimonadetes.</title>
        <authorList>
            <person name="Takasaki K."/>
            <person name="Ichikawa N."/>
            <person name="Miura H."/>
            <person name="Matsushita S."/>
            <person name="Watanabe Y."/>
            <person name="Oguchi A."/>
            <person name="Ankai A."/>
            <person name="Yashiro I."/>
            <person name="Takahashi M."/>
            <person name="Terui Y."/>
            <person name="Fukui S."/>
            <person name="Yokoyama H."/>
            <person name="Tanikawa S."/>
            <person name="Hanada S."/>
            <person name="Kamagata Y."/>
            <person name="Fujita N."/>
        </authorList>
    </citation>
    <scope>NUCLEOTIDE SEQUENCE [LARGE SCALE GENOMIC DNA]</scope>
    <source>
        <strain evidence="3">T-27 / DSM 14586 / JCM 11422 / NBRC 100505</strain>
    </source>
</reference>
<feature type="transmembrane region" description="Helical" evidence="1">
    <location>
        <begin position="49"/>
        <end position="66"/>
    </location>
</feature>
<feature type="transmembrane region" description="Helical" evidence="1">
    <location>
        <begin position="12"/>
        <end position="37"/>
    </location>
</feature>
<feature type="transmembrane region" description="Helical" evidence="1">
    <location>
        <begin position="127"/>
        <end position="152"/>
    </location>
</feature>
<evidence type="ECO:0000313" key="2">
    <source>
        <dbReference type="EMBL" id="BAH37122.1"/>
    </source>
</evidence>
<dbReference type="EMBL" id="AP009153">
    <property type="protein sequence ID" value="BAH37122.1"/>
    <property type="molecule type" value="Genomic_DNA"/>
</dbReference>